<feature type="transmembrane region" description="Helical" evidence="1">
    <location>
        <begin position="6"/>
        <end position="26"/>
    </location>
</feature>
<comment type="caution">
    <text evidence="2">The sequence shown here is derived from an EMBL/GenBank/DDBJ whole genome shotgun (WGS) entry which is preliminary data.</text>
</comment>
<dbReference type="InterPro" id="IPR011990">
    <property type="entry name" value="TPR-like_helical_dom_sf"/>
</dbReference>
<sequence length="303" mass="33066">MSGGHAARWVGIAAALAVLSSCAYYNTYYLARKYYMAATDGLPYPVDKTQPGQAGNFQKAADLSKKVVVEYSKSKWADDAYLLWARALLGKEDPLQTIIMLQDFERRFPASALRNESTFYLGVAMRQARKYREALVPLDEFIAKAPRHDLIPYAHLERARALMALQEPGAAAAAAGQVIDRYPNSVLVDQARAIRAEGLLAGGDPARARADFQALGADARTDDDRFEFLLREADCLESARDYGSELALLNDAIAHQVAPPPVLPGQPMVITAGSGADRYGRLELRIGTAKLLSGKNDEALADF</sequence>
<keyword evidence="1" id="KW-0812">Transmembrane</keyword>
<dbReference type="SUPFAM" id="SSF48452">
    <property type="entry name" value="TPR-like"/>
    <property type="match status" value="1"/>
</dbReference>
<dbReference type="AlphaFoldDB" id="A0A9D6L7R6"/>
<protein>
    <submittedName>
        <fullName evidence="2">Outer membrane protein assembly factor BamD</fullName>
    </submittedName>
</protein>
<feature type="non-terminal residue" evidence="2">
    <location>
        <position position="303"/>
    </location>
</feature>
<dbReference type="Proteomes" id="UP000807850">
    <property type="component" value="Unassembled WGS sequence"/>
</dbReference>
<gene>
    <name evidence="2" type="primary">bamD</name>
    <name evidence="2" type="ORF">HY076_02690</name>
</gene>
<organism evidence="2 3">
    <name type="scientific">Eiseniibacteriota bacterium</name>
    <dbReference type="NCBI Taxonomy" id="2212470"/>
    <lineage>
        <taxon>Bacteria</taxon>
        <taxon>Candidatus Eiseniibacteriota</taxon>
    </lineage>
</organism>
<dbReference type="Gene3D" id="1.25.40.10">
    <property type="entry name" value="Tetratricopeptide repeat domain"/>
    <property type="match status" value="2"/>
</dbReference>
<name>A0A9D6L7R6_UNCEI</name>
<reference evidence="2" key="1">
    <citation type="submission" date="2020-07" db="EMBL/GenBank/DDBJ databases">
        <title>Huge and variable diversity of episymbiotic CPR bacteria and DPANN archaea in groundwater ecosystems.</title>
        <authorList>
            <person name="He C.Y."/>
            <person name="Keren R."/>
            <person name="Whittaker M."/>
            <person name="Farag I.F."/>
            <person name="Doudna J."/>
            <person name="Cate J.H.D."/>
            <person name="Banfield J.F."/>
        </authorList>
    </citation>
    <scope>NUCLEOTIDE SEQUENCE</scope>
    <source>
        <strain evidence="2">NC_groundwater_928_Pr1_S-0.2um_72_17</strain>
    </source>
</reference>
<keyword evidence="1" id="KW-1133">Transmembrane helix</keyword>
<evidence type="ECO:0000313" key="2">
    <source>
        <dbReference type="EMBL" id="MBI3539160.1"/>
    </source>
</evidence>
<dbReference type="EMBL" id="JACQAY010000076">
    <property type="protein sequence ID" value="MBI3539160.1"/>
    <property type="molecule type" value="Genomic_DNA"/>
</dbReference>
<evidence type="ECO:0000313" key="3">
    <source>
        <dbReference type="Proteomes" id="UP000807850"/>
    </source>
</evidence>
<accession>A0A9D6L7R6</accession>
<proteinExistence type="predicted"/>
<dbReference type="InterPro" id="IPR019734">
    <property type="entry name" value="TPR_rpt"/>
</dbReference>
<evidence type="ECO:0000256" key="1">
    <source>
        <dbReference type="SAM" id="Phobius"/>
    </source>
</evidence>
<dbReference type="Pfam" id="PF13174">
    <property type="entry name" value="TPR_6"/>
    <property type="match status" value="1"/>
</dbReference>
<keyword evidence="1" id="KW-0472">Membrane</keyword>